<protein>
    <submittedName>
        <fullName evidence="1">Uncharacterized protein</fullName>
    </submittedName>
</protein>
<proteinExistence type="predicted"/>
<dbReference type="EMBL" id="CAKMUD010000072">
    <property type="protein sequence ID" value="CAH1584664.1"/>
    <property type="molecule type" value="Genomic_DNA"/>
</dbReference>
<reference evidence="1" key="1">
    <citation type="submission" date="2022-01" db="EMBL/GenBank/DDBJ databases">
        <authorList>
            <person name="Lagorce A."/>
        </authorList>
    </citation>
    <scope>NUCLEOTIDE SEQUENCE</scope>
    <source>
        <strain evidence="1">Th15_F1_A12</strain>
    </source>
</reference>
<organism evidence="1 2">
    <name type="scientific">Vibrio jasicida</name>
    <dbReference type="NCBI Taxonomy" id="766224"/>
    <lineage>
        <taxon>Bacteria</taxon>
        <taxon>Pseudomonadati</taxon>
        <taxon>Pseudomonadota</taxon>
        <taxon>Gammaproteobacteria</taxon>
        <taxon>Vibrionales</taxon>
        <taxon>Vibrionaceae</taxon>
        <taxon>Vibrio</taxon>
    </lineage>
</organism>
<comment type="caution">
    <text evidence="1">The sequence shown here is derived from an EMBL/GenBank/DDBJ whole genome shotgun (WGS) entry which is preliminary data.</text>
</comment>
<dbReference type="AlphaFoldDB" id="A0AAU9QK63"/>
<evidence type="ECO:0000313" key="2">
    <source>
        <dbReference type="Proteomes" id="UP001295462"/>
    </source>
</evidence>
<accession>A0AAU9QK63</accession>
<name>A0AAU9QK63_9VIBR</name>
<sequence length="70" mass="8110">MYAKVTWVYGLNNRLVSYTCVRRKQTIDLPLLEKLFNVSDLQIERQGSKNGRITYRNCPSIGFAYSLAHV</sequence>
<gene>
    <name evidence="1" type="ORF">THF1A12_20101</name>
</gene>
<evidence type="ECO:0000313" key="1">
    <source>
        <dbReference type="EMBL" id="CAH1584664.1"/>
    </source>
</evidence>
<dbReference type="Proteomes" id="UP001295462">
    <property type="component" value="Unassembled WGS sequence"/>
</dbReference>